<proteinExistence type="predicted"/>
<evidence type="ECO:0000313" key="2">
    <source>
        <dbReference type="EMBL" id="PKI83340.1"/>
    </source>
</evidence>
<reference evidence="2 3" key="1">
    <citation type="submission" date="2017-10" db="EMBL/GenBank/DDBJ databases">
        <title>A novel species of cold-tolerant Malassezia isolated from bats.</title>
        <authorList>
            <person name="Lorch J.M."/>
            <person name="Palmer J.M."/>
            <person name="Vanderwolf K.J."/>
            <person name="Schmidt K.Z."/>
            <person name="Verant M.L."/>
            <person name="Weller T.J."/>
            <person name="Blehert D.S."/>
        </authorList>
    </citation>
    <scope>NUCLEOTIDE SEQUENCE [LARGE SCALE GENOMIC DNA]</scope>
    <source>
        <strain evidence="2 3">NWHC:44797-103</strain>
    </source>
</reference>
<dbReference type="PANTHER" id="PTHR35519:SF2">
    <property type="entry name" value="PH DOMAIN PROTEIN"/>
    <property type="match status" value="1"/>
</dbReference>
<protein>
    <submittedName>
        <fullName evidence="2">Uncharacterized protein</fullName>
    </submittedName>
</protein>
<dbReference type="Pfam" id="PF13430">
    <property type="entry name" value="DUF4112"/>
    <property type="match status" value="1"/>
</dbReference>
<evidence type="ECO:0000313" key="3">
    <source>
        <dbReference type="Proteomes" id="UP000232875"/>
    </source>
</evidence>
<name>A0A2N1J9V3_9BASI</name>
<dbReference type="InterPro" id="IPR025187">
    <property type="entry name" value="DUF4112"/>
</dbReference>
<dbReference type="EMBL" id="KZ454992">
    <property type="protein sequence ID" value="PKI83340.1"/>
    <property type="molecule type" value="Genomic_DNA"/>
</dbReference>
<sequence length="200" mass="22518">MAQILTATGSTFAKKYVDNFSKRFEPEDPYYETYEHNGKQKRRKRPLPQGLTRKEEKILRKVLRRAHYLDKGFNICGMRFGWTFLIGLIPLAGDLVDALLNYNLIIKKCKQVDNIPSSLINQMLANNSVSIGLGLVPIVGDIGLAVWKTNWRNASLFEKYMRERAAENLRNQASGTNAGTPAVPPRPAGGKSSLMQPMSY</sequence>
<keyword evidence="3" id="KW-1185">Reference proteome</keyword>
<accession>A0A2N1J9V3</accession>
<gene>
    <name evidence="2" type="ORF">MVES_002786</name>
</gene>
<feature type="region of interest" description="Disordered" evidence="1">
    <location>
        <begin position="170"/>
        <end position="200"/>
    </location>
</feature>
<evidence type="ECO:0000256" key="1">
    <source>
        <dbReference type="SAM" id="MobiDB-lite"/>
    </source>
</evidence>
<dbReference type="AlphaFoldDB" id="A0A2N1J9V3"/>
<organism evidence="2 3">
    <name type="scientific">Malassezia vespertilionis</name>
    <dbReference type="NCBI Taxonomy" id="2020962"/>
    <lineage>
        <taxon>Eukaryota</taxon>
        <taxon>Fungi</taxon>
        <taxon>Dikarya</taxon>
        <taxon>Basidiomycota</taxon>
        <taxon>Ustilaginomycotina</taxon>
        <taxon>Malasseziomycetes</taxon>
        <taxon>Malasseziales</taxon>
        <taxon>Malasseziaceae</taxon>
        <taxon>Malassezia</taxon>
    </lineage>
</organism>
<dbReference type="STRING" id="2020962.A0A2N1J9V3"/>
<dbReference type="PANTHER" id="PTHR35519">
    <property type="entry name" value="MEMBRANE PROTEINS"/>
    <property type="match status" value="1"/>
</dbReference>
<dbReference type="Proteomes" id="UP000232875">
    <property type="component" value="Unassembled WGS sequence"/>
</dbReference>
<dbReference type="OrthoDB" id="2103474at2759"/>
<feature type="compositionally biased region" description="Polar residues" evidence="1">
    <location>
        <begin position="170"/>
        <end position="179"/>
    </location>
</feature>